<dbReference type="GO" id="GO:0061630">
    <property type="term" value="F:ubiquitin protein ligase activity"/>
    <property type="evidence" value="ECO:0007669"/>
    <property type="project" value="UniProtKB-EC"/>
</dbReference>
<comment type="function">
    <text evidence="6">E3 ubiquitin-protein ligase which accepts ubiquitin from specific E2 ubiquitin-conjugating enzymes, and transfers it to substrates, generally promoting their degradation by the proteasome.</text>
</comment>
<dbReference type="PROSITE" id="PS00518">
    <property type="entry name" value="ZF_RING_1"/>
    <property type="match status" value="1"/>
</dbReference>
<dbReference type="GO" id="GO:0008270">
    <property type="term" value="F:zinc ion binding"/>
    <property type="evidence" value="ECO:0007669"/>
    <property type="project" value="UniProtKB-KW"/>
</dbReference>
<dbReference type="SUPFAM" id="SSF57850">
    <property type="entry name" value="RING/U-box"/>
    <property type="match status" value="1"/>
</dbReference>
<dbReference type="Pfam" id="PF02761">
    <property type="entry name" value="Cbl_N2"/>
    <property type="match status" value="1"/>
</dbReference>
<evidence type="ECO:0000259" key="9">
    <source>
        <dbReference type="PROSITE" id="PS51506"/>
    </source>
</evidence>
<evidence type="ECO:0000256" key="5">
    <source>
        <dbReference type="PROSITE-ProRule" id="PRU00175"/>
    </source>
</evidence>
<evidence type="ECO:0000256" key="2">
    <source>
        <dbReference type="ARBA" id="ARBA00022771"/>
    </source>
</evidence>
<dbReference type="GO" id="GO:0043409">
    <property type="term" value="P:negative regulation of MAPK cascade"/>
    <property type="evidence" value="ECO:0007669"/>
    <property type="project" value="Ensembl"/>
</dbReference>
<dbReference type="GeneID" id="110219970"/>
<dbReference type="PROSITE" id="PS50089">
    <property type="entry name" value="ZF_RING_2"/>
    <property type="match status" value="1"/>
</dbReference>
<dbReference type="GO" id="GO:0005886">
    <property type="term" value="C:plasma membrane"/>
    <property type="evidence" value="ECO:0007669"/>
    <property type="project" value="TreeGrafter"/>
</dbReference>
<dbReference type="GO" id="GO:0005509">
    <property type="term" value="F:calcium ion binding"/>
    <property type="evidence" value="ECO:0007669"/>
    <property type="project" value="UniProtKB-UniRule"/>
</dbReference>
<dbReference type="PANTHER" id="PTHR23007:SF12">
    <property type="entry name" value="E3 UBIQUITIN-PROTEIN LIGASE CBL-C"/>
    <property type="match status" value="1"/>
</dbReference>
<dbReference type="InterPro" id="IPR014741">
    <property type="entry name" value="Adaptor_Cbl_EF_hand-like"/>
</dbReference>
<dbReference type="InterPro" id="IPR017907">
    <property type="entry name" value="Znf_RING_CS"/>
</dbReference>
<dbReference type="GO" id="GO:0007166">
    <property type="term" value="P:cell surface receptor signaling pathway"/>
    <property type="evidence" value="ECO:0007669"/>
    <property type="project" value="InterPro"/>
</dbReference>
<feature type="compositionally biased region" description="Pro residues" evidence="7">
    <location>
        <begin position="423"/>
        <end position="435"/>
    </location>
</feature>
<dbReference type="AlphaFoldDB" id="A0A6P5LQ54"/>
<dbReference type="SUPFAM" id="SSF47473">
    <property type="entry name" value="EF-hand"/>
    <property type="match status" value="1"/>
</dbReference>
<feature type="domain" description="RING-type" evidence="8">
    <location>
        <begin position="347"/>
        <end position="386"/>
    </location>
</feature>
<keyword evidence="3 6" id="KW-0862">Zinc</keyword>
<dbReference type="InterPro" id="IPR014742">
    <property type="entry name" value="Adaptor_Cbl_SH2-like"/>
</dbReference>
<keyword evidence="2 5" id="KW-0863">Zinc-finger</keyword>
<keyword evidence="6" id="KW-0808">Transferase</keyword>
<evidence type="ECO:0000256" key="4">
    <source>
        <dbReference type="ARBA" id="ARBA00022837"/>
    </source>
</evidence>
<dbReference type="GO" id="GO:0030971">
    <property type="term" value="F:receptor tyrosine kinase binding"/>
    <property type="evidence" value="ECO:0007669"/>
    <property type="project" value="TreeGrafter"/>
</dbReference>
<dbReference type="FunCoup" id="A0A6P5LQ54">
    <property type="interactions" value="466"/>
</dbReference>
<gene>
    <name evidence="11" type="primary">CBLC</name>
</gene>
<dbReference type="GO" id="GO:0045121">
    <property type="term" value="C:membrane raft"/>
    <property type="evidence" value="ECO:0007669"/>
    <property type="project" value="TreeGrafter"/>
</dbReference>
<keyword evidence="10" id="KW-1185">Reference proteome</keyword>
<dbReference type="GO" id="GO:0016567">
    <property type="term" value="P:protein ubiquitination"/>
    <property type="evidence" value="ECO:0007669"/>
    <property type="project" value="UniProtKB-UniPathway"/>
</dbReference>
<dbReference type="SUPFAM" id="SSF55550">
    <property type="entry name" value="SH2 domain"/>
    <property type="match status" value="1"/>
</dbReference>
<proteinExistence type="predicted"/>
<evidence type="ECO:0000313" key="10">
    <source>
        <dbReference type="Proteomes" id="UP000515140"/>
    </source>
</evidence>
<keyword evidence="1 6" id="KW-0479">Metal-binding</keyword>
<dbReference type="PANTHER" id="PTHR23007">
    <property type="entry name" value="CBL"/>
    <property type="match status" value="1"/>
</dbReference>
<keyword evidence="6" id="KW-0833">Ubl conjugation pathway</keyword>
<dbReference type="SUPFAM" id="SSF47668">
    <property type="entry name" value="N-terminal domain of cbl (N-cbl)"/>
    <property type="match status" value="1"/>
</dbReference>
<dbReference type="Pfam" id="PF13920">
    <property type="entry name" value="zf-C3HC4_3"/>
    <property type="match status" value="1"/>
</dbReference>
<keyword evidence="4 6" id="KW-0106">Calcium</keyword>
<evidence type="ECO:0000256" key="1">
    <source>
        <dbReference type="ARBA" id="ARBA00022723"/>
    </source>
</evidence>
<evidence type="ECO:0000256" key="6">
    <source>
        <dbReference type="RuleBase" id="RU367001"/>
    </source>
</evidence>
<dbReference type="FunFam" id="3.30.40.10:FF:000015">
    <property type="entry name" value="E3 ubiquitin-protein ligase CBL"/>
    <property type="match status" value="1"/>
</dbReference>
<dbReference type="GO" id="GO:0050821">
    <property type="term" value="P:protein stabilization"/>
    <property type="evidence" value="ECO:0007669"/>
    <property type="project" value="Ensembl"/>
</dbReference>
<dbReference type="SMART" id="SM00184">
    <property type="entry name" value="RING"/>
    <property type="match status" value="1"/>
</dbReference>
<dbReference type="InterPro" id="IPR024159">
    <property type="entry name" value="Cbl_PTB"/>
</dbReference>
<dbReference type="InParanoid" id="A0A6P5LQ54"/>
<protein>
    <recommendedName>
        <fullName evidence="6">E3 ubiquitin-protein ligase CBL</fullName>
        <ecNumber evidence="6">2.3.2.27</ecNumber>
    </recommendedName>
</protein>
<dbReference type="FunFam" id="1.10.238.10:FF:000182">
    <property type="entry name" value="E3 ubiquitin-protein ligase CBL-C"/>
    <property type="match status" value="1"/>
</dbReference>
<dbReference type="GO" id="GO:0001784">
    <property type="term" value="F:phosphotyrosine residue binding"/>
    <property type="evidence" value="ECO:0007669"/>
    <property type="project" value="UniProtKB-UniRule"/>
</dbReference>
<evidence type="ECO:0000259" key="8">
    <source>
        <dbReference type="PROSITE" id="PS50089"/>
    </source>
</evidence>
<dbReference type="GO" id="GO:0006511">
    <property type="term" value="P:ubiquitin-dependent protein catabolic process"/>
    <property type="evidence" value="ECO:0007669"/>
    <property type="project" value="Ensembl"/>
</dbReference>
<feature type="region of interest" description="Disordered" evidence="7">
    <location>
        <begin position="398"/>
        <end position="448"/>
    </location>
</feature>
<dbReference type="UniPathway" id="UPA00143"/>
<dbReference type="Gene3D" id="1.10.238.10">
    <property type="entry name" value="EF-hand"/>
    <property type="match status" value="1"/>
</dbReference>
<comment type="domain">
    <text evidence="6">The N-terminus is composed of the phosphotyrosine binding (PTB) domain, a short linker region and the RING-type zinc finger. The PTB domain, which is also called TKB (tyrosine kinase binding) domain, is composed of three different subdomains: a four-helix bundle (4H), a calcium-binding EF hand and a divergent SH2 domain.</text>
</comment>
<dbReference type="Proteomes" id="UP000515140">
    <property type="component" value="Unplaced"/>
</dbReference>
<dbReference type="GO" id="GO:0017124">
    <property type="term" value="F:SH3 domain binding"/>
    <property type="evidence" value="ECO:0007669"/>
    <property type="project" value="Ensembl"/>
</dbReference>
<dbReference type="Pfam" id="PF02762">
    <property type="entry name" value="Cbl_N3"/>
    <property type="match status" value="1"/>
</dbReference>
<name>A0A6P5LQ54_PHACI</name>
<organism evidence="10 11">
    <name type="scientific">Phascolarctos cinereus</name>
    <name type="common">Koala</name>
    <dbReference type="NCBI Taxonomy" id="38626"/>
    <lineage>
        <taxon>Eukaryota</taxon>
        <taxon>Metazoa</taxon>
        <taxon>Chordata</taxon>
        <taxon>Craniata</taxon>
        <taxon>Vertebrata</taxon>
        <taxon>Euteleostomi</taxon>
        <taxon>Mammalia</taxon>
        <taxon>Metatheria</taxon>
        <taxon>Diprotodontia</taxon>
        <taxon>Phascolarctidae</taxon>
        <taxon>Phascolarctos</taxon>
    </lineage>
</organism>
<evidence type="ECO:0000256" key="7">
    <source>
        <dbReference type="SAM" id="MobiDB-lite"/>
    </source>
</evidence>
<dbReference type="InterPro" id="IPR024162">
    <property type="entry name" value="Adaptor_Cbl"/>
</dbReference>
<dbReference type="InterPro" id="IPR013083">
    <property type="entry name" value="Znf_RING/FYVE/PHD"/>
</dbReference>
<dbReference type="InterPro" id="IPR036860">
    <property type="entry name" value="SH2_dom_sf"/>
</dbReference>
<dbReference type="CTD" id="23624"/>
<dbReference type="InterPro" id="IPR003153">
    <property type="entry name" value="Adaptor_Cbl_N_hlx"/>
</dbReference>
<dbReference type="InterPro" id="IPR001841">
    <property type="entry name" value="Znf_RING"/>
</dbReference>
<dbReference type="Gene3D" id="3.30.40.10">
    <property type="entry name" value="Zinc/RING finger domain, C3HC4 (zinc finger)"/>
    <property type="match status" value="1"/>
</dbReference>
<dbReference type="RefSeq" id="XP_020859433.1">
    <property type="nucleotide sequence ID" value="XM_021003774.1"/>
</dbReference>
<dbReference type="Gene3D" id="1.20.930.20">
    <property type="entry name" value="Adaptor protein Cbl, N-terminal domain"/>
    <property type="match status" value="1"/>
</dbReference>
<accession>A0A6P5LQ54</accession>
<dbReference type="InterPro" id="IPR036537">
    <property type="entry name" value="Adaptor_Cbl_N_dom_sf"/>
</dbReference>
<dbReference type="GO" id="GO:1990790">
    <property type="term" value="P:response to glial cell derived neurotrophic factor"/>
    <property type="evidence" value="ECO:0007669"/>
    <property type="project" value="Ensembl"/>
</dbReference>
<dbReference type="EC" id="2.3.2.27" evidence="6"/>
<sequence length="511" mass="57508">MASSAWPGLPQGLRGEQKALAQALRALEHLESILCRAPPLDSSPPSLPHLLPQMAWLLQQVTEARRQAAGGLQEPGGPADFLAGFLTNLGQKVQQVAILFPARDKAFWEGPSHRRQLTKLALIFSHMLTELRALFPDGCYCGHTYQLSIPQAREFWRQKCGKRCVVPWEEFEKLLSSCHPVKPGPMAQALKSTIDLTISGHVSIFEFDVFTRLFQPWSSLLKNWTLLAVTHPGYMAFITYAEVKARLQTHLDKPGSYIFRPSCTRLGQWAIGYVSEDGQVLQMIPLNKPLCQALREGQKKGFCLYPDGRNVNPDLSELAEVKDHRHIEVSQEQFQLYCTMNSTFELCKICTERDKDTRLTPCGHLMCYPCLDGWQKSPDHTCPFCRCVIQGWESVTIQPFPGDSQDQEDMETSVKVCSRNPPLEAPPLPPRPNLPPRGYEDSELTPGSSSPFLHLPRLRPLHLPFLGLVSLPLFPGTWFQNRGSRVPTRAQDPENSEPREPHPGNERLGPE</sequence>
<feature type="compositionally biased region" description="Basic and acidic residues" evidence="7">
    <location>
        <begin position="496"/>
        <end position="511"/>
    </location>
</feature>
<comment type="catalytic activity">
    <reaction evidence="6">
        <text>S-ubiquitinyl-[E2 ubiquitin-conjugating enzyme]-L-cysteine + [acceptor protein]-L-lysine = [E2 ubiquitin-conjugating enzyme]-L-cysteine + N(6)-ubiquitinyl-[acceptor protein]-L-lysine.</text>
        <dbReference type="EC" id="2.3.2.27"/>
    </reaction>
</comment>
<dbReference type="KEGG" id="pcw:110219970"/>
<dbReference type="Gene3D" id="3.30.505.10">
    <property type="entry name" value="SH2 domain"/>
    <property type="match status" value="1"/>
</dbReference>
<dbReference type="GO" id="GO:0043524">
    <property type="term" value="P:negative regulation of neuron apoptotic process"/>
    <property type="evidence" value="ECO:0007669"/>
    <property type="project" value="Ensembl"/>
</dbReference>
<evidence type="ECO:0000256" key="3">
    <source>
        <dbReference type="ARBA" id="ARBA00022833"/>
    </source>
</evidence>
<dbReference type="GO" id="GO:0005154">
    <property type="term" value="F:epidermal growth factor receptor binding"/>
    <property type="evidence" value="ECO:0007669"/>
    <property type="project" value="Ensembl"/>
</dbReference>
<feature type="domain" description="Cbl-PTB" evidence="9">
    <location>
        <begin position="9"/>
        <end position="317"/>
    </location>
</feature>
<dbReference type="GO" id="GO:0042059">
    <property type="term" value="P:negative regulation of epidermal growth factor receptor signaling pathway"/>
    <property type="evidence" value="ECO:0007669"/>
    <property type="project" value="Ensembl"/>
</dbReference>
<evidence type="ECO:0000313" key="11">
    <source>
        <dbReference type="RefSeq" id="XP_020859433.1"/>
    </source>
</evidence>
<comment type="pathway">
    <text evidence="6">Protein modification; protein ubiquitination.</text>
</comment>
<dbReference type="Pfam" id="PF02262">
    <property type="entry name" value="Cbl_N"/>
    <property type="match status" value="1"/>
</dbReference>
<reference evidence="11" key="1">
    <citation type="submission" date="2025-08" db="UniProtKB">
        <authorList>
            <consortium name="RefSeq"/>
        </authorList>
    </citation>
    <scope>IDENTIFICATION</scope>
    <source>
        <tissue evidence="11">Spleen</tissue>
    </source>
</reference>
<feature type="region of interest" description="Disordered" evidence="7">
    <location>
        <begin position="484"/>
        <end position="511"/>
    </location>
</feature>
<dbReference type="CDD" id="cd09920">
    <property type="entry name" value="SH2_Cbl-b_TKB"/>
    <property type="match status" value="1"/>
</dbReference>
<dbReference type="PROSITE" id="PS51506">
    <property type="entry name" value="CBL_PTB"/>
    <property type="match status" value="1"/>
</dbReference>
<dbReference type="InterPro" id="IPR011992">
    <property type="entry name" value="EF-hand-dom_pair"/>
</dbReference>